<dbReference type="PANTHER" id="PTHR46685">
    <property type="entry name" value="28S RIBOSOMAL PROTEIN S15, MITOCHONDRIAL"/>
    <property type="match status" value="1"/>
</dbReference>
<dbReference type="InterPro" id="IPR009068">
    <property type="entry name" value="uS15_NS1_RNA-bd_sf"/>
</dbReference>
<evidence type="ECO:0000256" key="6">
    <source>
        <dbReference type="ARBA" id="ARBA00023274"/>
    </source>
</evidence>
<dbReference type="GO" id="GO:0032543">
    <property type="term" value="P:mitochondrial translation"/>
    <property type="evidence" value="ECO:0007669"/>
    <property type="project" value="TreeGrafter"/>
</dbReference>
<evidence type="ECO:0000256" key="1">
    <source>
        <dbReference type="ARBA" id="ARBA00004173"/>
    </source>
</evidence>
<evidence type="ECO:0000256" key="7">
    <source>
        <dbReference type="ARBA" id="ARBA00035249"/>
    </source>
</evidence>
<protein>
    <recommendedName>
        <fullName evidence="7">Small ribosomal subunit protein uS15m</fullName>
    </recommendedName>
    <alternativeName>
        <fullName evidence="8">28S ribosomal protein S15, mitochondrial</fullName>
    </alternativeName>
</protein>
<keyword evidence="4" id="KW-0689">Ribosomal protein</keyword>
<dbReference type="WBParaSite" id="BXY_0890400.1">
    <property type="protein sequence ID" value="BXY_0890400.1"/>
    <property type="gene ID" value="BXY_0890400"/>
</dbReference>
<dbReference type="SMART" id="SM01387">
    <property type="entry name" value="Ribosomal_S15"/>
    <property type="match status" value="1"/>
</dbReference>
<sequence length="360" mass="42519">MWAGRTKKRSNGSAENTFSPLAEKKILMSGSQTFRRCLHLGLRLDKGRTQYYNKHMKVEDPKLQDPEYFDKIANSLPLDKTYIDSLKTLWVKKIGAERELMMKASDSLIGRSEGDYALPYVDITQPKLEYRNVDILRDCPEEIKKIFSIEFGKRSDLTAVWKKAMVDDVKLDKYDSSSLQSKIALCTALIRHWTALVDELQLRDPKKPARLTTRIFLVLGYRRKLLRHLREQDFDAFEKILKDLKISYQVVKPPEHRKTRKEWSEFKLKQRVEAEKEDRLEELRVSFEEKRLKRLPELENKMRELQNKENRVQKRIQELVAVEGNNVETNGIYEQQLIQELSEVVMHNQLLYFDRPVSTN</sequence>
<dbReference type="GO" id="GO:0005763">
    <property type="term" value="C:mitochondrial small ribosomal subunit"/>
    <property type="evidence" value="ECO:0007669"/>
    <property type="project" value="TreeGrafter"/>
</dbReference>
<evidence type="ECO:0000256" key="8">
    <source>
        <dbReference type="ARBA" id="ARBA00035528"/>
    </source>
</evidence>
<keyword evidence="5" id="KW-0496">Mitochondrion</keyword>
<comment type="subcellular location">
    <subcellularLocation>
        <location evidence="1">Mitochondrion</location>
    </subcellularLocation>
</comment>
<feature type="coiled-coil region" evidence="9">
    <location>
        <begin position="288"/>
        <end position="322"/>
    </location>
</feature>
<reference evidence="11" key="1">
    <citation type="submission" date="2016-11" db="UniProtKB">
        <authorList>
            <consortium name="WormBaseParasite"/>
        </authorList>
    </citation>
    <scope>IDENTIFICATION</scope>
</reference>
<evidence type="ECO:0000313" key="11">
    <source>
        <dbReference type="WBParaSite" id="BXY_0890400.1"/>
    </source>
</evidence>
<dbReference type="Proteomes" id="UP000095284">
    <property type="component" value="Unplaced"/>
</dbReference>
<dbReference type="AlphaFoldDB" id="A0A1I7S7B5"/>
<evidence type="ECO:0000256" key="9">
    <source>
        <dbReference type="SAM" id="Coils"/>
    </source>
</evidence>
<keyword evidence="6" id="KW-0687">Ribonucleoprotein</keyword>
<organism evidence="10 11">
    <name type="scientific">Bursaphelenchus xylophilus</name>
    <name type="common">Pinewood nematode worm</name>
    <name type="synonym">Aphelenchoides xylophilus</name>
    <dbReference type="NCBI Taxonomy" id="6326"/>
    <lineage>
        <taxon>Eukaryota</taxon>
        <taxon>Metazoa</taxon>
        <taxon>Ecdysozoa</taxon>
        <taxon>Nematoda</taxon>
        <taxon>Chromadorea</taxon>
        <taxon>Rhabditida</taxon>
        <taxon>Tylenchina</taxon>
        <taxon>Tylenchomorpha</taxon>
        <taxon>Aphelenchoidea</taxon>
        <taxon>Aphelenchoididae</taxon>
        <taxon>Bursaphelenchus</taxon>
    </lineage>
</organism>
<dbReference type="Gene3D" id="1.10.287.10">
    <property type="entry name" value="S15/NS1, RNA-binding"/>
    <property type="match status" value="1"/>
</dbReference>
<dbReference type="eggNOG" id="KOG2815">
    <property type="taxonomic scope" value="Eukaryota"/>
</dbReference>
<dbReference type="InterPro" id="IPR000589">
    <property type="entry name" value="Ribosomal_uS15"/>
</dbReference>
<name>A0A1I7S7B5_BURXY</name>
<dbReference type="SUPFAM" id="SSF47060">
    <property type="entry name" value="S15/NS1 RNA-binding domain"/>
    <property type="match status" value="1"/>
</dbReference>
<keyword evidence="3" id="KW-0809">Transit peptide</keyword>
<dbReference type="GO" id="GO:0003735">
    <property type="term" value="F:structural constituent of ribosome"/>
    <property type="evidence" value="ECO:0007669"/>
    <property type="project" value="InterPro"/>
</dbReference>
<dbReference type="GO" id="GO:0003723">
    <property type="term" value="F:RNA binding"/>
    <property type="evidence" value="ECO:0007669"/>
    <property type="project" value="TreeGrafter"/>
</dbReference>
<evidence type="ECO:0000256" key="3">
    <source>
        <dbReference type="ARBA" id="ARBA00022946"/>
    </source>
</evidence>
<dbReference type="InterPro" id="IPR052137">
    <property type="entry name" value="uS15_ribosomal"/>
</dbReference>
<evidence type="ECO:0000256" key="4">
    <source>
        <dbReference type="ARBA" id="ARBA00022980"/>
    </source>
</evidence>
<evidence type="ECO:0000256" key="2">
    <source>
        <dbReference type="ARBA" id="ARBA00008434"/>
    </source>
</evidence>
<proteinExistence type="inferred from homology"/>
<evidence type="ECO:0000313" key="10">
    <source>
        <dbReference type="Proteomes" id="UP000095284"/>
    </source>
</evidence>
<accession>A0A1I7S7B5</accession>
<comment type="similarity">
    <text evidence="2">Belongs to the universal ribosomal protein uS15 family.</text>
</comment>
<keyword evidence="9" id="KW-0175">Coiled coil</keyword>
<evidence type="ECO:0000256" key="5">
    <source>
        <dbReference type="ARBA" id="ARBA00023128"/>
    </source>
</evidence>
<dbReference type="PANTHER" id="PTHR46685:SF1">
    <property type="entry name" value="SMALL RIBOSOMAL SUBUNIT PROTEIN US15M"/>
    <property type="match status" value="1"/>
</dbReference>